<dbReference type="SUPFAM" id="SSF48726">
    <property type="entry name" value="Immunoglobulin"/>
    <property type="match status" value="2"/>
</dbReference>
<evidence type="ECO:0000256" key="1">
    <source>
        <dbReference type="SAM" id="Phobius"/>
    </source>
</evidence>
<protein>
    <recommendedName>
        <fullName evidence="2">Immunoglobulin domain-containing protein</fullName>
    </recommendedName>
</protein>
<dbReference type="EMBL" id="JAYMGO010000022">
    <property type="protein sequence ID" value="KAL1252076.1"/>
    <property type="molecule type" value="Genomic_DNA"/>
</dbReference>
<evidence type="ECO:0000259" key="2">
    <source>
        <dbReference type="SMART" id="SM00409"/>
    </source>
</evidence>
<evidence type="ECO:0000313" key="4">
    <source>
        <dbReference type="Proteomes" id="UP001558613"/>
    </source>
</evidence>
<proteinExistence type="predicted"/>
<dbReference type="PANTHER" id="PTHR21063">
    <property type="entry name" value="LFA-3"/>
    <property type="match status" value="1"/>
</dbReference>
<keyword evidence="1" id="KW-0812">Transmembrane</keyword>
<feature type="non-terminal residue" evidence="3">
    <location>
        <position position="1"/>
    </location>
</feature>
<dbReference type="PANTHER" id="PTHR21063:SF4">
    <property type="entry name" value="CD48 ANTIGEN-RELATED"/>
    <property type="match status" value="1"/>
</dbReference>
<dbReference type="Proteomes" id="UP001558613">
    <property type="component" value="Unassembled WGS sequence"/>
</dbReference>
<feature type="domain" description="Immunoglobulin" evidence="2">
    <location>
        <begin position="5"/>
        <end position="105"/>
    </location>
</feature>
<dbReference type="Gene3D" id="2.60.40.10">
    <property type="entry name" value="Immunoglobulins"/>
    <property type="match status" value="2"/>
</dbReference>
<evidence type="ECO:0000313" key="3">
    <source>
        <dbReference type="EMBL" id="KAL1252076.1"/>
    </source>
</evidence>
<feature type="transmembrane region" description="Helical" evidence="1">
    <location>
        <begin position="399"/>
        <end position="422"/>
    </location>
</feature>
<feature type="domain" description="Immunoglobulin" evidence="2">
    <location>
        <begin position="108"/>
        <end position="206"/>
    </location>
</feature>
<keyword evidence="1" id="KW-0472">Membrane</keyword>
<dbReference type="InterPro" id="IPR003599">
    <property type="entry name" value="Ig_sub"/>
</dbReference>
<feature type="transmembrane region" description="Helical" evidence="1">
    <location>
        <begin position="281"/>
        <end position="301"/>
    </location>
</feature>
<keyword evidence="1" id="KW-1133">Transmembrane helix</keyword>
<gene>
    <name evidence="3" type="ORF">QQF64_019872</name>
</gene>
<keyword evidence="4" id="KW-1185">Reference proteome</keyword>
<sequence>VPDEVTLMSVKEGDSVSFNSDLTEIMNGDLIQWKFEKQNTLIAEINKRTDRFTVYDDVLDGRFRDRLKLDNQTGSLTITDTTTEHAGSYKLQINSVRKFFHLTVYDAVTSVSVMEGDSVILNSGLTEMHGDLFQWVFLNSLIGHINLKAGHITLFDFDDGRFRDRLIVDKQTGSLTITNITTEHSGLYELQIYSGNQFKKFSLGVYTQPTVPVISRNSSQCSSSSSYCSLVCSVVNVEYQDKNTYSCVLNNPISNQTQHLDISKLCHTCSDSVHCCGSTEAVIRLVLSALVGVATIALVVYDIRSRRAEQDQAQFSQVNSVIKSFSLTVNENIDPGLYTIPFLQKTRDRLKLDDQTGSLTFTNLTSEQWKLSASQQRCDQESQSHCLHSSACSCHQQKLYAMFFIIRLSALVGVASALALVYDIKC</sequence>
<organism evidence="3 4">
    <name type="scientific">Cirrhinus molitorella</name>
    <name type="common">mud carp</name>
    <dbReference type="NCBI Taxonomy" id="172907"/>
    <lineage>
        <taxon>Eukaryota</taxon>
        <taxon>Metazoa</taxon>
        <taxon>Chordata</taxon>
        <taxon>Craniata</taxon>
        <taxon>Vertebrata</taxon>
        <taxon>Euteleostomi</taxon>
        <taxon>Actinopterygii</taxon>
        <taxon>Neopterygii</taxon>
        <taxon>Teleostei</taxon>
        <taxon>Ostariophysi</taxon>
        <taxon>Cypriniformes</taxon>
        <taxon>Cyprinidae</taxon>
        <taxon>Labeoninae</taxon>
        <taxon>Labeonini</taxon>
        <taxon>Cirrhinus</taxon>
    </lineage>
</organism>
<comment type="caution">
    <text evidence="3">The sequence shown here is derived from an EMBL/GenBank/DDBJ whole genome shotgun (WGS) entry which is preliminary data.</text>
</comment>
<accession>A0ABR3LJ27</accession>
<dbReference type="InterPro" id="IPR036179">
    <property type="entry name" value="Ig-like_dom_sf"/>
</dbReference>
<reference evidence="3 4" key="1">
    <citation type="submission" date="2023-09" db="EMBL/GenBank/DDBJ databases">
        <authorList>
            <person name="Wang M."/>
        </authorList>
    </citation>
    <scope>NUCLEOTIDE SEQUENCE [LARGE SCALE GENOMIC DNA]</scope>
    <source>
        <strain evidence="3">GT-2023</strain>
        <tissue evidence="3">Liver</tissue>
    </source>
</reference>
<name>A0ABR3LJ27_9TELE</name>
<dbReference type="InterPro" id="IPR013783">
    <property type="entry name" value="Ig-like_fold"/>
</dbReference>
<dbReference type="SMART" id="SM00409">
    <property type="entry name" value="IG"/>
    <property type="match status" value="2"/>
</dbReference>